<dbReference type="AlphaFoldDB" id="A0A9Q5NDQ3"/>
<evidence type="ECO:0000313" key="3">
    <source>
        <dbReference type="Proteomes" id="UP000757232"/>
    </source>
</evidence>
<proteinExistence type="predicted"/>
<feature type="compositionally biased region" description="Basic residues" evidence="1">
    <location>
        <begin position="1"/>
        <end position="19"/>
    </location>
</feature>
<evidence type="ECO:0000256" key="1">
    <source>
        <dbReference type="SAM" id="MobiDB-lite"/>
    </source>
</evidence>
<feature type="compositionally biased region" description="Basic and acidic residues" evidence="1">
    <location>
        <begin position="20"/>
        <end position="32"/>
    </location>
</feature>
<sequence>MASIHQRKLTGLEHRRHSKEKMDSNMPLDEKTPTIEFASDEASIDARDGDEALELVGVRRKTQFSEEYNLKLRKKLARILFRPFP</sequence>
<name>A0A9Q5NDQ3_SANBA</name>
<protein>
    <submittedName>
        <fullName evidence="2">MFS general substrate transporter</fullName>
    </submittedName>
</protein>
<comment type="caution">
    <text evidence="2">The sequence shown here is derived from an EMBL/GenBank/DDBJ whole genome shotgun (WGS) entry which is preliminary data.</text>
</comment>
<reference evidence="2" key="1">
    <citation type="submission" date="2016-06" db="EMBL/GenBank/DDBJ databases">
        <title>Draft Genome sequence of the fungus Inonotus baumii.</title>
        <authorList>
            <person name="Zhu H."/>
            <person name="Lin W."/>
        </authorList>
    </citation>
    <scope>NUCLEOTIDE SEQUENCE</scope>
    <source>
        <strain evidence="2">821</strain>
    </source>
</reference>
<feature type="region of interest" description="Disordered" evidence="1">
    <location>
        <begin position="1"/>
        <end position="32"/>
    </location>
</feature>
<accession>A0A9Q5NDQ3</accession>
<organism evidence="2 3">
    <name type="scientific">Sanghuangporus baumii</name>
    <name type="common">Phellinus baumii</name>
    <dbReference type="NCBI Taxonomy" id="108892"/>
    <lineage>
        <taxon>Eukaryota</taxon>
        <taxon>Fungi</taxon>
        <taxon>Dikarya</taxon>
        <taxon>Basidiomycota</taxon>
        <taxon>Agaricomycotina</taxon>
        <taxon>Agaricomycetes</taxon>
        <taxon>Hymenochaetales</taxon>
        <taxon>Hymenochaetaceae</taxon>
        <taxon>Sanghuangporus</taxon>
    </lineage>
</organism>
<gene>
    <name evidence="2" type="ORF">A7U60_g2759</name>
</gene>
<dbReference type="EMBL" id="LNZH02000142">
    <property type="protein sequence ID" value="OCB90094.1"/>
    <property type="molecule type" value="Genomic_DNA"/>
</dbReference>
<evidence type="ECO:0000313" key="2">
    <source>
        <dbReference type="EMBL" id="OCB90094.1"/>
    </source>
</evidence>
<keyword evidence="3" id="KW-1185">Reference proteome</keyword>
<dbReference type="Proteomes" id="UP000757232">
    <property type="component" value="Unassembled WGS sequence"/>
</dbReference>